<dbReference type="KEGG" id="soe:110797164"/>
<dbReference type="PANTHER" id="PTHR31168">
    <property type="entry name" value="OS02G0292800 PROTEIN"/>
    <property type="match status" value="1"/>
</dbReference>
<feature type="transmembrane region" description="Helical" evidence="1">
    <location>
        <begin position="88"/>
        <end position="109"/>
    </location>
</feature>
<feature type="transmembrane region" description="Helical" evidence="1">
    <location>
        <begin position="25"/>
        <end position="47"/>
    </location>
</feature>
<gene>
    <name evidence="3" type="primary">LOC110797164</name>
</gene>
<proteinExistence type="predicted"/>
<keyword evidence="1" id="KW-0472">Membrane</keyword>
<feature type="transmembrane region" description="Helical" evidence="1">
    <location>
        <begin position="194"/>
        <end position="218"/>
    </location>
</feature>
<reference evidence="3" key="2">
    <citation type="submission" date="2025-08" db="UniProtKB">
        <authorList>
            <consortium name="RefSeq"/>
        </authorList>
    </citation>
    <scope>IDENTIFICATION</scope>
    <source>
        <tissue evidence="3">Leaf</tissue>
    </source>
</reference>
<dbReference type="Pfam" id="PF04654">
    <property type="entry name" value="DUF599"/>
    <property type="match status" value="1"/>
</dbReference>
<organism evidence="2 3">
    <name type="scientific">Spinacia oleracea</name>
    <name type="common">Spinach</name>
    <dbReference type="NCBI Taxonomy" id="3562"/>
    <lineage>
        <taxon>Eukaryota</taxon>
        <taxon>Viridiplantae</taxon>
        <taxon>Streptophyta</taxon>
        <taxon>Embryophyta</taxon>
        <taxon>Tracheophyta</taxon>
        <taxon>Spermatophyta</taxon>
        <taxon>Magnoliopsida</taxon>
        <taxon>eudicotyledons</taxon>
        <taxon>Gunneridae</taxon>
        <taxon>Pentapetalae</taxon>
        <taxon>Caryophyllales</taxon>
        <taxon>Chenopodiaceae</taxon>
        <taxon>Chenopodioideae</taxon>
        <taxon>Anserineae</taxon>
        <taxon>Spinacia</taxon>
    </lineage>
</organism>
<accession>A0A9R0K4A9</accession>
<dbReference type="RefSeq" id="XP_021857949.1">
    <property type="nucleotide sequence ID" value="XM_022002257.2"/>
</dbReference>
<dbReference type="GeneID" id="110797164"/>
<keyword evidence="1" id="KW-0812">Transmembrane</keyword>
<evidence type="ECO:0000313" key="2">
    <source>
        <dbReference type="Proteomes" id="UP000813463"/>
    </source>
</evidence>
<dbReference type="InterPro" id="IPR006747">
    <property type="entry name" value="DUF599"/>
</dbReference>
<reference evidence="2" key="1">
    <citation type="journal article" date="2021" name="Nat. Commun.">
        <title>Genomic analyses provide insights into spinach domestication and the genetic basis of agronomic traits.</title>
        <authorList>
            <person name="Cai X."/>
            <person name="Sun X."/>
            <person name="Xu C."/>
            <person name="Sun H."/>
            <person name="Wang X."/>
            <person name="Ge C."/>
            <person name="Zhang Z."/>
            <person name="Wang Q."/>
            <person name="Fei Z."/>
            <person name="Jiao C."/>
            <person name="Wang Q."/>
        </authorList>
    </citation>
    <scope>NUCLEOTIDE SEQUENCE [LARGE SCALE GENOMIC DNA]</scope>
    <source>
        <strain evidence="2">cv. Varoflay</strain>
    </source>
</reference>
<dbReference type="PANTHER" id="PTHR31168:SF19">
    <property type="entry name" value="OS01G0683700 PROTEIN"/>
    <property type="match status" value="1"/>
</dbReference>
<keyword evidence="1" id="KW-1133">Transmembrane helix</keyword>
<dbReference type="AlphaFoldDB" id="A0A9R0K4A9"/>
<keyword evidence="2" id="KW-1185">Reference proteome</keyword>
<dbReference type="Proteomes" id="UP000813463">
    <property type="component" value="Chromosome 5"/>
</dbReference>
<protein>
    <submittedName>
        <fullName evidence="3">Uncharacterized protein isoform X2</fullName>
    </submittedName>
</protein>
<evidence type="ECO:0000313" key="3">
    <source>
        <dbReference type="RefSeq" id="XP_021857949.1"/>
    </source>
</evidence>
<name>A0A9R0K4A9_SPIOL</name>
<evidence type="ECO:0000256" key="1">
    <source>
        <dbReference type="SAM" id="Phobius"/>
    </source>
</evidence>
<sequence length="264" mass="29861">MTKFLQLNLQLREILKMYDQEYLDFVLVPSGLVILVIYHVWLVFAIIRRPLKTVVGLNAVIRHQWVHHMMKDPGKNGVLAIQTIRNNLMAATLLATIAITLSSLISAIVSSSSNLIFTIHTTKYLSVLICFLVAFFCNVQTIRYFAHVSFLINVRPSCDELGREEFIEYVSQQLNRGSLFWSLGLRAFYFSFPLLLWIFGAITMLACSCLLVILLYFLDTATSSPSYLHSCKVNNDTNNTDIESTCHSMGNGESGDSSLHRPLL</sequence>
<feature type="transmembrane region" description="Helical" evidence="1">
    <location>
        <begin position="124"/>
        <end position="146"/>
    </location>
</feature>